<evidence type="ECO:0000256" key="2">
    <source>
        <dbReference type="ARBA" id="ARBA00022884"/>
    </source>
</evidence>
<dbReference type="SUPFAM" id="SSF54768">
    <property type="entry name" value="dsRNA-binding domain-like"/>
    <property type="match status" value="2"/>
</dbReference>
<dbReference type="RefSeq" id="WP_138448559.1">
    <property type="nucleotide sequence ID" value="NZ_JADLQD010000007.1"/>
</dbReference>
<dbReference type="Proteomes" id="UP000306378">
    <property type="component" value="Unassembled WGS sequence"/>
</dbReference>
<dbReference type="GO" id="GO:0030422">
    <property type="term" value="P:siRNA processing"/>
    <property type="evidence" value="ECO:0007669"/>
    <property type="project" value="TreeGrafter"/>
</dbReference>
<dbReference type="GO" id="GO:0005737">
    <property type="term" value="C:cytoplasm"/>
    <property type="evidence" value="ECO:0007669"/>
    <property type="project" value="TreeGrafter"/>
</dbReference>
<dbReference type="GO" id="GO:0004525">
    <property type="term" value="F:ribonuclease III activity"/>
    <property type="evidence" value="ECO:0007669"/>
    <property type="project" value="InterPro"/>
</dbReference>
<dbReference type="Gene3D" id="3.30.160.20">
    <property type="match status" value="2"/>
</dbReference>
<evidence type="ECO:0000256" key="4">
    <source>
        <dbReference type="SAM" id="MobiDB-lite"/>
    </source>
</evidence>
<dbReference type="GO" id="GO:0070578">
    <property type="term" value="C:RISC-loading complex"/>
    <property type="evidence" value="ECO:0007669"/>
    <property type="project" value="TreeGrafter"/>
</dbReference>
<dbReference type="GO" id="GO:0016442">
    <property type="term" value="C:RISC complex"/>
    <property type="evidence" value="ECO:0007669"/>
    <property type="project" value="TreeGrafter"/>
</dbReference>
<evidence type="ECO:0000313" key="7">
    <source>
        <dbReference type="Proteomes" id="UP000306378"/>
    </source>
</evidence>
<feature type="domain" description="DRBM" evidence="5">
    <location>
        <begin position="290"/>
        <end position="372"/>
    </location>
</feature>
<dbReference type="SUPFAM" id="SSF69065">
    <property type="entry name" value="RNase III domain-like"/>
    <property type="match status" value="1"/>
</dbReference>
<evidence type="ECO:0000313" key="6">
    <source>
        <dbReference type="EMBL" id="TLF77777.1"/>
    </source>
</evidence>
<feature type="compositionally biased region" description="Polar residues" evidence="4">
    <location>
        <begin position="117"/>
        <end position="138"/>
    </location>
</feature>
<dbReference type="GO" id="GO:0035197">
    <property type="term" value="F:siRNA binding"/>
    <property type="evidence" value="ECO:0007669"/>
    <property type="project" value="TreeGrafter"/>
</dbReference>
<dbReference type="Pfam" id="PF00035">
    <property type="entry name" value="dsrm"/>
    <property type="match status" value="2"/>
</dbReference>
<reference evidence="6 7" key="1">
    <citation type="submission" date="2019-05" db="EMBL/GenBank/DDBJ databases">
        <title>Genomes sequences of two Nocardia cyriacigeorgica environmental isolates, type strains Nocardia asteroides ATCC 19247 and Nocardia cyriacigeorgica DSM 44484.</title>
        <authorList>
            <person name="Vautrin F."/>
            <person name="Bergeron E."/>
            <person name="Dubost A."/>
            <person name="Abrouk D."/>
            <person name="Rodriguez Nava V."/>
            <person name="Pujic P."/>
        </authorList>
    </citation>
    <scope>NUCLEOTIDE SEQUENCE [LARGE SCALE GENOMIC DNA]</scope>
    <source>
        <strain evidence="6 7">EML 446</strain>
    </source>
</reference>
<sequence length="929" mass="101193">MTAYSFGNKWVGISALGDPPPPEPLHKMALRLQAAALAREVAINRDQSIPVTKLLTSLARLRVRLVLSGQDTWSQEVLEVERLVRSGRTPTFRPWLQHELQQKSRPTDAGGTKHSRSATSSDAEPGSVQPTMWSTSYPQAPDSPWLPVASTALTREIAKLNIDLDDDGMRWVRWACLHRSYLYESMPDGPVSAEALDVLASLGWGWMRTALLDRVKAQRGDFTSNVEVSAALAAHSQARSALGAWVAANNLGFFGKGEAALLAGGSNSRAPETVAMQILGALSIVTASQRPADELLELVSFEPRSPEPDWHTLLDSHTKRPPTYTRRESGPDHNKQFTVTVEVNGRSAEATAGSSKAARAQAARAYVLRYLPAIVPAKPTVAGPSKSTLPMPYRANLPQHAVAREWAQKAFEVADAGLISQALTHRSWVHEHPRVVTEARQNDYGALATEGSEALTHLVRHHCALRAFDTTFRLPPGTVASLSVADEAVGKLFDTMPLATGVLRSSGTALTPSIKSDVAQSLIGAAWRANGDLLMERQPAFLARWLASFTPQVDPTTQLQEYCAKVKAEFNVDFEQQGRDHEKRFRATVTLHVAGQPEWRGDWKSSKVQAKHCAADGVLQVLFGEHTEPSPTVDALLRGMFLAELGAVDPHRPNSVKALTSGQLAVDLLAAGAYDDFARWAQARSRLLPSNASIVASRLELFYESVLKQRRRDAVKHWVVQNLSTVTSEVLEVEPRILDWCNGVQPARLALLETLLTTAAEADPWQAVLDYVEAAARTLALETHADLEIERRNDASGHSVAMRLSGSTFSNAVGPIVDAVDTIVGTGSWARMADMVVLTIPSAPPTTDPLVQCAIEAVRRAWQDPWLNEVRDGLNKLLRALDGADDQTTRPPADQLAAIVAAEQELLDRLRLRESQTGTSTIESELSAG</sequence>
<comment type="caution">
    <text evidence="6">The sequence shown here is derived from an EMBL/GenBank/DDBJ whole genome shotgun (WGS) entry which is preliminary data.</text>
</comment>
<organism evidence="6 7">
    <name type="scientific">Nocardia cyriacigeorgica</name>
    <dbReference type="NCBI Taxonomy" id="135487"/>
    <lineage>
        <taxon>Bacteria</taxon>
        <taxon>Bacillati</taxon>
        <taxon>Actinomycetota</taxon>
        <taxon>Actinomycetes</taxon>
        <taxon>Mycobacteriales</taxon>
        <taxon>Nocardiaceae</taxon>
        <taxon>Nocardia</taxon>
    </lineage>
</organism>
<comment type="similarity">
    <text evidence="1">Belongs to the ribonuclease III family.</text>
</comment>
<proteinExistence type="inferred from homology"/>
<gene>
    <name evidence="6" type="ORF">FEK34_15935</name>
</gene>
<keyword evidence="2 3" id="KW-0694">RNA-binding</keyword>
<dbReference type="InterPro" id="IPR036389">
    <property type="entry name" value="RNase_III_sf"/>
</dbReference>
<evidence type="ECO:0000256" key="3">
    <source>
        <dbReference type="PROSITE-ProRule" id="PRU00266"/>
    </source>
</evidence>
<protein>
    <recommendedName>
        <fullName evidence="5">DRBM domain-containing protein</fullName>
    </recommendedName>
</protein>
<feature type="domain" description="DRBM" evidence="5">
    <location>
        <begin position="554"/>
        <end position="624"/>
    </location>
</feature>
<dbReference type="PANTHER" id="PTHR46205:SF3">
    <property type="entry name" value="LOQUACIOUS, ISOFORM B"/>
    <property type="match status" value="1"/>
</dbReference>
<accession>A0A5R8NSS4</accession>
<evidence type="ECO:0000256" key="1">
    <source>
        <dbReference type="ARBA" id="ARBA00010183"/>
    </source>
</evidence>
<dbReference type="InterPro" id="IPR014720">
    <property type="entry name" value="dsRBD_dom"/>
</dbReference>
<feature type="region of interest" description="Disordered" evidence="4">
    <location>
        <begin position="309"/>
        <end position="333"/>
    </location>
</feature>
<dbReference type="SMART" id="SM00358">
    <property type="entry name" value="DSRM"/>
    <property type="match status" value="2"/>
</dbReference>
<dbReference type="InterPro" id="IPR051247">
    <property type="entry name" value="RLC_Component"/>
</dbReference>
<name>A0A5R8NSS4_9NOCA</name>
<feature type="compositionally biased region" description="Basic and acidic residues" evidence="4">
    <location>
        <begin position="309"/>
        <end position="318"/>
    </location>
</feature>
<dbReference type="PANTHER" id="PTHR46205">
    <property type="entry name" value="LOQUACIOUS, ISOFORM B"/>
    <property type="match status" value="1"/>
</dbReference>
<dbReference type="PROSITE" id="PS50137">
    <property type="entry name" value="DS_RBD"/>
    <property type="match status" value="2"/>
</dbReference>
<evidence type="ECO:0000259" key="5">
    <source>
        <dbReference type="PROSITE" id="PS50137"/>
    </source>
</evidence>
<dbReference type="GO" id="GO:0003725">
    <property type="term" value="F:double-stranded RNA binding"/>
    <property type="evidence" value="ECO:0007669"/>
    <property type="project" value="TreeGrafter"/>
</dbReference>
<dbReference type="AlphaFoldDB" id="A0A5R8NSS4"/>
<feature type="region of interest" description="Disordered" evidence="4">
    <location>
        <begin position="94"/>
        <end position="139"/>
    </location>
</feature>
<dbReference type="GO" id="GO:0070920">
    <property type="term" value="P:regulation of regulatory ncRNA processing"/>
    <property type="evidence" value="ECO:0007669"/>
    <property type="project" value="TreeGrafter"/>
</dbReference>
<dbReference type="EMBL" id="VBUT01000005">
    <property type="protein sequence ID" value="TLF77777.1"/>
    <property type="molecule type" value="Genomic_DNA"/>
</dbReference>